<name>A0ABR7XWR8_9SPHI</name>
<evidence type="ECO:0000256" key="1">
    <source>
        <dbReference type="ARBA" id="ARBA00007100"/>
    </source>
</evidence>
<dbReference type="InterPro" id="IPR032698">
    <property type="entry name" value="SirB1_N"/>
</dbReference>
<comment type="similarity">
    <text evidence="1">Belongs to the UPF0162 family.</text>
</comment>
<accession>A0ABR7XWR8</accession>
<evidence type="ECO:0000259" key="2">
    <source>
        <dbReference type="Pfam" id="PF13369"/>
    </source>
</evidence>
<evidence type="ECO:0000313" key="4">
    <source>
        <dbReference type="Proteomes" id="UP000651112"/>
    </source>
</evidence>
<keyword evidence="4" id="KW-1185">Reference proteome</keyword>
<dbReference type="RefSeq" id="WP_190315264.1">
    <property type="nucleotide sequence ID" value="NZ_JACNYL010000005.1"/>
</dbReference>
<dbReference type="Pfam" id="PF13369">
    <property type="entry name" value="Transglut_core2"/>
    <property type="match status" value="1"/>
</dbReference>
<gene>
    <name evidence="3" type="ORF">H8B21_18110</name>
</gene>
<comment type="caution">
    <text evidence="3">The sequence shown here is derived from an EMBL/GenBank/DDBJ whole genome shotgun (WGS) entry which is preliminary data.</text>
</comment>
<dbReference type="Proteomes" id="UP000651112">
    <property type="component" value="Unassembled WGS sequence"/>
</dbReference>
<feature type="domain" description="Protein SirB1 N-terminal" evidence="2">
    <location>
        <begin position="101"/>
        <end position="254"/>
    </location>
</feature>
<organism evidence="3 4">
    <name type="scientific">Sphingobacterium chuzhouense</name>
    <dbReference type="NCBI Taxonomy" id="1742264"/>
    <lineage>
        <taxon>Bacteria</taxon>
        <taxon>Pseudomonadati</taxon>
        <taxon>Bacteroidota</taxon>
        <taxon>Sphingobacteriia</taxon>
        <taxon>Sphingobacteriales</taxon>
        <taxon>Sphingobacteriaceae</taxon>
        <taxon>Sphingobacterium</taxon>
    </lineage>
</organism>
<dbReference type="PANTHER" id="PTHR31350:SF21">
    <property type="entry name" value="F-BOX ONLY PROTEIN 21"/>
    <property type="match status" value="1"/>
</dbReference>
<dbReference type="PANTHER" id="PTHR31350">
    <property type="entry name" value="SI:DKEY-261L7.2"/>
    <property type="match status" value="1"/>
</dbReference>
<protein>
    <recommendedName>
        <fullName evidence="2">Protein SirB1 N-terminal domain-containing protein</fullName>
    </recommendedName>
</protein>
<evidence type="ECO:0000313" key="3">
    <source>
        <dbReference type="EMBL" id="MBD1423478.1"/>
    </source>
</evidence>
<proteinExistence type="inferred from homology"/>
<reference evidence="3 4" key="1">
    <citation type="submission" date="2020-08" db="EMBL/GenBank/DDBJ databases">
        <title>Sphingobacterium sp. DN00404 isolated from aquaculture water.</title>
        <authorList>
            <person name="Zhang M."/>
        </authorList>
    </citation>
    <scope>NUCLEOTIDE SEQUENCE [LARGE SCALE GENOMIC DNA]</scope>
    <source>
        <strain evidence="3 4">KCTC 42746</strain>
    </source>
</reference>
<dbReference type="EMBL" id="JACNYL010000005">
    <property type="protein sequence ID" value="MBD1423478.1"/>
    <property type="molecule type" value="Genomic_DNA"/>
</dbReference>
<sequence>MNEQELKALISLLDDPDAEIYKALEDKLITCGPEVIPLLEESWEQSFDLLLQERVEQIVHKIQFNQVKNDLQLWKLSNEEDLLEGLLIINRYQYPNLGEEEVYGKLAELRRNAWYHLMYDMSPIEKVKLLNNILFREFGLSGNTSDFHAPQNSFINKVLESKKGNPISLACIYSIIAQRLDIPIYGVNLPKHFVLAYMNEEKPDEVLFYINVFNRGQIMREVDIIAFLQQLNLPPTDDYIKPCNNLEIIKRILRNLIAAYEYVDNLEKREEVQLLLNLIEPAAG</sequence>